<gene>
    <name evidence="3" type="ORF">GCM10010862_10660</name>
</gene>
<keyword evidence="2" id="KW-0812">Transmembrane</keyword>
<comment type="caution">
    <text evidence="3">The sequence shown here is derived from an EMBL/GenBank/DDBJ whole genome shotgun (WGS) entry which is preliminary data.</text>
</comment>
<organism evidence="3 4">
    <name type="scientific">Devosia nitrariae</name>
    <dbReference type="NCBI Taxonomy" id="2071872"/>
    <lineage>
        <taxon>Bacteria</taxon>
        <taxon>Pseudomonadati</taxon>
        <taxon>Pseudomonadota</taxon>
        <taxon>Alphaproteobacteria</taxon>
        <taxon>Hyphomicrobiales</taxon>
        <taxon>Devosiaceae</taxon>
        <taxon>Devosia</taxon>
    </lineage>
</organism>
<feature type="compositionally biased region" description="Basic residues" evidence="1">
    <location>
        <begin position="338"/>
        <end position="348"/>
    </location>
</feature>
<proteinExistence type="predicted"/>
<dbReference type="RefSeq" id="WP_284339260.1">
    <property type="nucleotide sequence ID" value="NZ_BSNS01000007.1"/>
</dbReference>
<evidence type="ECO:0000313" key="3">
    <source>
        <dbReference type="EMBL" id="GLQ53807.1"/>
    </source>
</evidence>
<keyword evidence="2" id="KW-0472">Membrane</keyword>
<evidence type="ECO:0000313" key="4">
    <source>
        <dbReference type="Proteomes" id="UP001156691"/>
    </source>
</evidence>
<sequence>MEWRSRFRQKLTSRGGWVVSITLVLASLTLVTIGMLMLHSPPPLVVIELETETLLQSVRRPDTSSIAMTGARLRLRGDAELPAQCSVLLSKKGFFSGIVRPEQQALVRYRWNPERILITIAARGKETVLIGADEGRCAIPAQDDLNIDLPKPGGIDPTSRLPIAGPAAAGGEFGVPVLPGRDRVRDMTFLRSGTVKVFGRSDWPFGQGELYAVEPEGFIIPAGSRLASSGNISLPGDEAGASWYGVAEYSDHGFKVSATAETSRLLLFRPGATGPEETFAVGLLARIISDPNVAFISIAFVVVSVVGQVIGGWVGTWREQSLEVRGPSPRPQPPATRRPVRKARRQDK</sequence>
<evidence type="ECO:0000256" key="1">
    <source>
        <dbReference type="SAM" id="MobiDB-lite"/>
    </source>
</evidence>
<feature type="transmembrane region" description="Helical" evidence="2">
    <location>
        <begin position="16"/>
        <end position="38"/>
    </location>
</feature>
<keyword evidence="4" id="KW-1185">Reference proteome</keyword>
<evidence type="ECO:0000256" key="2">
    <source>
        <dbReference type="SAM" id="Phobius"/>
    </source>
</evidence>
<dbReference type="EMBL" id="BSNS01000007">
    <property type="protein sequence ID" value="GLQ53807.1"/>
    <property type="molecule type" value="Genomic_DNA"/>
</dbReference>
<feature type="region of interest" description="Disordered" evidence="1">
    <location>
        <begin position="323"/>
        <end position="348"/>
    </location>
</feature>
<name>A0ABQ5W160_9HYPH</name>
<dbReference type="Proteomes" id="UP001156691">
    <property type="component" value="Unassembled WGS sequence"/>
</dbReference>
<reference evidence="4" key="1">
    <citation type="journal article" date="2019" name="Int. J. Syst. Evol. Microbiol.">
        <title>The Global Catalogue of Microorganisms (GCM) 10K type strain sequencing project: providing services to taxonomists for standard genome sequencing and annotation.</title>
        <authorList>
            <consortium name="The Broad Institute Genomics Platform"/>
            <consortium name="The Broad Institute Genome Sequencing Center for Infectious Disease"/>
            <person name="Wu L."/>
            <person name="Ma J."/>
        </authorList>
    </citation>
    <scope>NUCLEOTIDE SEQUENCE [LARGE SCALE GENOMIC DNA]</scope>
    <source>
        <strain evidence="4">NBRC 112416</strain>
    </source>
</reference>
<feature type="transmembrane region" description="Helical" evidence="2">
    <location>
        <begin position="293"/>
        <end position="315"/>
    </location>
</feature>
<accession>A0ABQ5W160</accession>
<keyword evidence="2" id="KW-1133">Transmembrane helix</keyword>
<protein>
    <submittedName>
        <fullName evidence="3">Uncharacterized protein</fullName>
    </submittedName>
</protein>